<sequence length="910" mass="100102">MNGVRRFLGGGGVSPSPQPAPTTPPPAVPSTGKPSWPPQSPPPGSPSDNAQTGGTQGLIIRKDRQKQPSVASPTGEEDAGNTSIRSTRSGSVASSVASPTRSQVSFQNTPPARKSSLLNGSGSVSSSPVAGPSSPRIPPPSALRPRKSVGTEWKRTSGLLNIRDDLLMSLLTSEAVVDSRECEILSAEEVEDLKKELNLLTIRLAAMQKKLTLETKIRDAALSLSKVNAAHKKVSKQTEDQLLSAERKVEAAQRELWRVSERTSEVQRKLLEHRAGVLGYSVHKMEKKMSPNQGASDPDTSGMNTPSRTSTFSSATSPSSTPSKVKFDGAHLFAGHADAQIPKAPFSSTDISALETKLRAATDALTAANKKQAEMARELSHLRLEKEQIETSMSMELQNAEETVAALEKELPRLEDLNTQCEELLEERKLWEKDRARLAEREKEVERLERRLEVLEERSGEATEMERMLADVQSKADAELVKKEEEIAALKMEWAEAREEWEAEKAVMEEDRLADLGVLQDELDDLKGEGDSKVELDEAIGALRTLIQLHGVELSSQDESLQGLLSSVGTHLENVNETLEQHEKARSEWEVQRTYLQDESRSHADKHETILQELEKLRRERDELSASAYSGPPIEYKGDSAQIVALLQPLWAILPAPEARAAKLSGQRHLRAASTASSPGGTSKSAVPSLSDMDVRSLRTLYDGRSPTPQGGGTNFTVEAFVTRVQALVADDRALIERLIRFAQAHDLLKKNAERAQKLAQDSNVALETYQRQVRSLDDQNVALLSRQDELRNEIEQLQDAVERAVAERREMEMHAADQAETCRQLTEANNALSAKTLTLAEEAASAPEMVRKQLEGQLSECKEALRLAQEEVDAMRSSEQTQRIALLDELNSMQTENGNLRAQLRAVKK</sequence>
<dbReference type="Proteomes" id="UP000790709">
    <property type="component" value="Unassembled WGS sequence"/>
</dbReference>
<organism evidence="1 2">
    <name type="scientific">Leucogyrophana mollusca</name>
    <dbReference type="NCBI Taxonomy" id="85980"/>
    <lineage>
        <taxon>Eukaryota</taxon>
        <taxon>Fungi</taxon>
        <taxon>Dikarya</taxon>
        <taxon>Basidiomycota</taxon>
        <taxon>Agaricomycotina</taxon>
        <taxon>Agaricomycetes</taxon>
        <taxon>Agaricomycetidae</taxon>
        <taxon>Boletales</taxon>
        <taxon>Boletales incertae sedis</taxon>
        <taxon>Leucogyrophana</taxon>
    </lineage>
</organism>
<keyword evidence="2" id="KW-1185">Reference proteome</keyword>
<gene>
    <name evidence="1" type="ORF">BV22DRAFT_1120710</name>
</gene>
<name>A0ACB8BFT9_9AGAM</name>
<evidence type="ECO:0000313" key="1">
    <source>
        <dbReference type="EMBL" id="KAH7923672.1"/>
    </source>
</evidence>
<comment type="caution">
    <text evidence="1">The sequence shown here is derived from an EMBL/GenBank/DDBJ whole genome shotgun (WGS) entry which is preliminary data.</text>
</comment>
<accession>A0ACB8BFT9</accession>
<protein>
    <submittedName>
        <fullName evidence="1">Uncharacterized protein</fullName>
    </submittedName>
</protein>
<reference evidence="1" key="1">
    <citation type="journal article" date="2021" name="New Phytol.">
        <title>Evolutionary innovations through gain and loss of genes in the ectomycorrhizal Boletales.</title>
        <authorList>
            <person name="Wu G."/>
            <person name="Miyauchi S."/>
            <person name="Morin E."/>
            <person name="Kuo A."/>
            <person name="Drula E."/>
            <person name="Varga T."/>
            <person name="Kohler A."/>
            <person name="Feng B."/>
            <person name="Cao Y."/>
            <person name="Lipzen A."/>
            <person name="Daum C."/>
            <person name="Hundley H."/>
            <person name="Pangilinan J."/>
            <person name="Johnson J."/>
            <person name="Barry K."/>
            <person name="LaButti K."/>
            <person name="Ng V."/>
            <person name="Ahrendt S."/>
            <person name="Min B."/>
            <person name="Choi I.G."/>
            <person name="Park H."/>
            <person name="Plett J.M."/>
            <person name="Magnuson J."/>
            <person name="Spatafora J.W."/>
            <person name="Nagy L.G."/>
            <person name="Henrissat B."/>
            <person name="Grigoriev I.V."/>
            <person name="Yang Z.L."/>
            <person name="Xu J."/>
            <person name="Martin F.M."/>
        </authorList>
    </citation>
    <scope>NUCLEOTIDE SEQUENCE</scope>
    <source>
        <strain evidence="1">KUC20120723A-06</strain>
    </source>
</reference>
<dbReference type="EMBL" id="MU266446">
    <property type="protein sequence ID" value="KAH7923672.1"/>
    <property type="molecule type" value="Genomic_DNA"/>
</dbReference>
<proteinExistence type="predicted"/>
<evidence type="ECO:0000313" key="2">
    <source>
        <dbReference type="Proteomes" id="UP000790709"/>
    </source>
</evidence>